<dbReference type="EMBL" id="ADGH01000004">
    <property type="protein sequence ID" value="EHG25438.1"/>
    <property type="molecule type" value="Genomic_DNA"/>
</dbReference>
<protein>
    <recommendedName>
        <fullName evidence="2">Smf/DprA SLOG domain-containing protein</fullName>
    </recommendedName>
</protein>
<gene>
    <name evidence="3" type="ORF">HMPREF9432_00818</name>
</gene>
<name>A0ABP2MRH8_9FIRM</name>
<evidence type="ECO:0000259" key="2">
    <source>
        <dbReference type="Pfam" id="PF02481"/>
    </source>
</evidence>
<keyword evidence="4" id="KW-1185">Reference proteome</keyword>
<sequence>MAALLQCRHIGSVRMRRLYAAVSSAKEIWSLSFGDLKATGALSPTLAEELIQHIEGHPDLPEQIEEDCTRQRIAVCTINDDLYPIVLREIFDPPLVLYYRGTLIPDARRIGIVGARKFTAYGEAAAMEFAERLARSGVTITSGAARGIDTRAHRGALRGGRTVAVLGCGVDIAYPPENRRLLSQIVESGGAVLSEYAPGTQPLPAFFPARNRIISGLSEGTLVVEAAKRSGSLITAEMALSEGRDVYAVPGSIYSPQSGGCHNLIRAGARLVESPQEILEEMHLAEPPRRPVREQMTPEEARIFQVLSFEHALTMDEIMDSLPDTITTSIPLLLLQMQLKGLITENEMHAYRRVERN</sequence>
<dbReference type="Proteomes" id="UP000003175">
    <property type="component" value="Unassembled WGS sequence"/>
</dbReference>
<dbReference type="PANTHER" id="PTHR43022:SF1">
    <property type="entry name" value="PROTEIN SMF"/>
    <property type="match status" value="1"/>
</dbReference>
<proteinExistence type="inferred from homology"/>
<dbReference type="Pfam" id="PF02481">
    <property type="entry name" value="DNA_processg_A"/>
    <property type="match status" value="1"/>
</dbReference>
<comment type="similarity">
    <text evidence="1">Belongs to the DprA/Smf family.</text>
</comment>
<dbReference type="InterPro" id="IPR010994">
    <property type="entry name" value="RuvA_2-like"/>
</dbReference>
<dbReference type="SUPFAM" id="SSF102405">
    <property type="entry name" value="MCP/YpsA-like"/>
    <property type="match status" value="1"/>
</dbReference>
<accession>A0ABP2MRH8</accession>
<evidence type="ECO:0000313" key="4">
    <source>
        <dbReference type="Proteomes" id="UP000003175"/>
    </source>
</evidence>
<dbReference type="NCBIfam" id="TIGR00732">
    <property type="entry name" value="dprA"/>
    <property type="match status" value="1"/>
</dbReference>
<dbReference type="Gene3D" id="3.40.50.450">
    <property type="match status" value="1"/>
</dbReference>
<dbReference type="InterPro" id="IPR057666">
    <property type="entry name" value="DrpA_SLOG"/>
</dbReference>
<feature type="domain" description="Smf/DprA SLOG" evidence="2">
    <location>
        <begin position="75"/>
        <end position="282"/>
    </location>
</feature>
<reference evidence="3 4" key="1">
    <citation type="submission" date="2011-08" db="EMBL/GenBank/DDBJ databases">
        <title>The Genome Sequence of Selenomonas noxia F0398.</title>
        <authorList>
            <consortium name="The Broad Institute Genome Sequencing Platform"/>
            <person name="Earl A."/>
            <person name="Ward D."/>
            <person name="Feldgarden M."/>
            <person name="Gevers D."/>
            <person name="Izard J."/>
            <person name="Ganesan A."/>
            <person name="Blanton J.M."/>
            <person name="Baranova O.V."/>
            <person name="Tanner A.C."/>
            <person name="Dewhirst F.E."/>
            <person name="Young S.K."/>
            <person name="Zeng Q."/>
            <person name="Gargeya S."/>
            <person name="Fitzgerald M."/>
            <person name="Haas B."/>
            <person name="Abouelleil A."/>
            <person name="Alvarado L."/>
            <person name="Arachchi H.M."/>
            <person name="Berlin A."/>
            <person name="Brown A."/>
            <person name="Chapman S.B."/>
            <person name="Chen Z."/>
            <person name="Dunbar C."/>
            <person name="Freedman E."/>
            <person name="Gearin G."/>
            <person name="Gellesch M."/>
            <person name="Goldberg J."/>
            <person name="Griggs A."/>
            <person name="Gujja S."/>
            <person name="Heiman D."/>
            <person name="Howarth C."/>
            <person name="Larson L."/>
            <person name="Lui A."/>
            <person name="MacDonald P.J.P."/>
            <person name="Montmayeur A."/>
            <person name="Murphy C."/>
            <person name="Neiman D."/>
            <person name="Pearson M."/>
            <person name="Priest M."/>
            <person name="Roberts A."/>
            <person name="Saif S."/>
            <person name="Shea T."/>
            <person name="Shenoy N."/>
            <person name="Sisk P."/>
            <person name="Stolte C."/>
            <person name="Sykes S."/>
            <person name="Wortman J."/>
            <person name="Nusbaum C."/>
            <person name="Birren B."/>
        </authorList>
    </citation>
    <scope>NUCLEOTIDE SEQUENCE [LARGE SCALE GENOMIC DNA]</scope>
    <source>
        <strain evidence="3 4">F0398</strain>
    </source>
</reference>
<dbReference type="InterPro" id="IPR003488">
    <property type="entry name" value="DprA"/>
</dbReference>
<dbReference type="PANTHER" id="PTHR43022">
    <property type="entry name" value="PROTEIN SMF"/>
    <property type="match status" value="1"/>
</dbReference>
<evidence type="ECO:0000313" key="3">
    <source>
        <dbReference type="EMBL" id="EHG25438.1"/>
    </source>
</evidence>
<dbReference type="SUPFAM" id="SSF47781">
    <property type="entry name" value="RuvA domain 2-like"/>
    <property type="match status" value="1"/>
</dbReference>
<organism evidence="3 4">
    <name type="scientific">Selenomonas noxia F0398</name>
    <dbReference type="NCBI Taxonomy" id="702437"/>
    <lineage>
        <taxon>Bacteria</taxon>
        <taxon>Bacillati</taxon>
        <taxon>Bacillota</taxon>
        <taxon>Negativicutes</taxon>
        <taxon>Selenomonadales</taxon>
        <taxon>Selenomonadaceae</taxon>
        <taxon>Selenomonas</taxon>
    </lineage>
</organism>
<comment type="caution">
    <text evidence="3">The sequence shown here is derived from an EMBL/GenBank/DDBJ whole genome shotgun (WGS) entry which is preliminary data.</text>
</comment>
<evidence type="ECO:0000256" key="1">
    <source>
        <dbReference type="ARBA" id="ARBA00006525"/>
    </source>
</evidence>